<dbReference type="PROSITE" id="PS50835">
    <property type="entry name" value="IG_LIKE"/>
    <property type="match status" value="1"/>
</dbReference>
<evidence type="ECO:0000259" key="4">
    <source>
        <dbReference type="PROSITE" id="PS50835"/>
    </source>
</evidence>
<dbReference type="InterPro" id="IPR036179">
    <property type="entry name" value="Ig-like_dom_sf"/>
</dbReference>
<keyword evidence="1 3" id="KW-0732">Signal</keyword>
<dbReference type="GO" id="GO:0009897">
    <property type="term" value="C:external side of plasma membrane"/>
    <property type="evidence" value="ECO:0007669"/>
    <property type="project" value="TreeGrafter"/>
</dbReference>
<dbReference type="AlphaFoldDB" id="A0A8C2X7P1"/>
<evidence type="ECO:0000256" key="3">
    <source>
        <dbReference type="SAM" id="SignalP"/>
    </source>
</evidence>
<dbReference type="GO" id="GO:0006955">
    <property type="term" value="P:immune response"/>
    <property type="evidence" value="ECO:0007669"/>
    <property type="project" value="TreeGrafter"/>
</dbReference>
<reference evidence="5" key="2">
    <citation type="submission" date="2025-09" db="UniProtKB">
        <authorList>
            <consortium name="Ensembl"/>
        </authorList>
    </citation>
    <scope>IDENTIFICATION</scope>
</reference>
<evidence type="ECO:0000313" key="6">
    <source>
        <dbReference type="Proteomes" id="UP000694565"/>
    </source>
</evidence>
<keyword evidence="6" id="KW-1185">Reference proteome</keyword>
<dbReference type="SUPFAM" id="SSF48726">
    <property type="entry name" value="Immunoglobulin"/>
    <property type="match status" value="2"/>
</dbReference>
<dbReference type="Ensembl" id="ENSCLMT00005015183.1">
    <property type="protein sequence ID" value="ENSCLMP00005014232.1"/>
    <property type="gene ID" value="ENSCLMG00005007523.1"/>
</dbReference>
<dbReference type="GO" id="GO:0004888">
    <property type="term" value="F:transmembrane signaling receptor activity"/>
    <property type="evidence" value="ECO:0007669"/>
    <property type="project" value="TreeGrafter"/>
</dbReference>
<dbReference type="Pfam" id="PF13895">
    <property type="entry name" value="Ig_2"/>
    <property type="match status" value="1"/>
</dbReference>
<dbReference type="GeneTree" id="ENSGT00440000036191"/>
<evidence type="ECO:0000313" key="5">
    <source>
        <dbReference type="Ensembl" id="ENSCLMP00005014232.1"/>
    </source>
</evidence>
<dbReference type="PANTHER" id="PTHR11481">
    <property type="entry name" value="IMMUNOGLOBULIN FC RECEPTOR"/>
    <property type="match status" value="1"/>
</dbReference>
<dbReference type="SMART" id="SM00409">
    <property type="entry name" value="IG"/>
    <property type="match status" value="2"/>
</dbReference>
<feature type="chain" id="PRO_5034875392" description="Ig-like domain-containing protein" evidence="3">
    <location>
        <begin position="21"/>
        <end position="351"/>
    </location>
</feature>
<reference evidence="5" key="1">
    <citation type="submission" date="2025-08" db="UniProtKB">
        <authorList>
            <consortium name="Ensembl"/>
        </authorList>
    </citation>
    <scope>IDENTIFICATION</scope>
</reference>
<protein>
    <recommendedName>
        <fullName evidence="4">Ig-like domain-containing protein</fullName>
    </recommendedName>
</protein>
<dbReference type="InterPro" id="IPR013783">
    <property type="entry name" value="Ig-like_fold"/>
</dbReference>
<dbReference type="Gene3D" id="2.60.40.10">
    <property type="entry name" value="Immunoglobulins"/>
    <property type="match status" value="2"/>
</dbReference>
<dbReference type="GO" id="GO:0007166">
    <property type="term" value="P:cell surface receptor signaling pathway"/>
    <property type="evidence" value="ECO:0007669"/>
    <property type="project" value="TreeGrafter"/>
</dbReference>
<dbReference type="InterPro" id="IPR050488">
    <property type="entry name" value="Ig_Fc_receptor"/>
</dbReference>
<name>A0A8C2X7P1_CYCLU</name>
<organism evidence="5 6">
    <name type="scientific">Cyclopterus lumpus</name>
    <name type="common">Lumpsucker</name>
    <dbReference type="NCBI Taxonomy" id="8103"/>
    <lineage>
        <taxon>Eukaryota</taxon>
        <taxon>Metazoa</taxon>
        <taxon>Chordata</taxon>
        <taxon>Craniata</taxon>
        <taxon>Vertebrata</taxon>
        <taxon>Euteleostomi</taxon>
        <taxon>Actinopterygii</taxon>
        <taxon>Neopterygii</taxon>
        <taxon>Teleostei</taxon>
        <taxon>Neoteleostei</taxon>
        <taxon>Acanthomorphata</taxon>
        <taxon>Eupercaria</taxon>
        <taxon>Perciformes</taxon>
        <taxon>Cottioidei</taxon>
        <taxon>Cottales</taxon>
        <taxon>Cyclopteridae</taxon>
        <taxon>Cyclopterus</taxon>
    </lineage>
</organism>
<dbReference type="PANTHER" id="PTHR11481:SF64">
    <property type="entry name" value="FC RECEPTOR-LIKE PROTEIN 4"/>
    <property type="match status" value="1"/>
</dbReference>
<feature type="domain" description="Ig-like" evidence="4">
    <location>
        <begin position="236"/>
        <end position="307"/>
    </location>
</feature>
<dbReference type="InterPro" id="IPR007110">
    <property type="entry name" value="Ig-like_dom"/>
</dbReference>
<keyword evidence="2" id="KW-1015">Disulfide bond</keyword>
<feature type="signal peptide" evidence="3">
    <location>
        <begin position="1"/>
        <end position="20"/>
    </location>
</feature>
<dbReference type="InterPro" id="IPR003599">
    <property type="entry name" value="Ig_sub"/>
</dbReference>
<evidence type="ECO:0000256" key="1">
    <source>
        <dbReference type="ARBA" id="ARBA00022729"/>
    </source>
</evidence>
<evidence type="ECO:0000256" key="2">
    <source>
        <dbReference type="ARBA" id="ARBA00023157"/>
    </source>
</evidence>
<dbReference type="Proteomes" id="UP000694565">
    <property type="component" value="Unplaced"/>
</dbReference>
<proteinExistence type="predicted"/>
<accession>A0A8C2X7P1</accession>
<sequence length="351" mass="39568">KKWILQISVFLNALLSTAETNVLYISPTLKQIFSGDLIFLSCDNSTRGSGVKWYFDGMKQTQTSENVKIRVAAPEHSGSCQCERNEEKSDGSSFNVLVPHSPSRQASQWCRQEVLLSCSLTMKMVCRDGTERKDPETIFWCTDTQQRRNNQITVRTSEKFVSLEMYPLPAVVGESLTLNCLAWGANQISHTIFYKENYVILEGQSYTYKMTNVTESAKGRYKCDVTFTYKEHAAGPPYQQVSDNQDVFVQGTAVLSANVGMSCSCPLCPSSSTYRWYYKNNGPPWALIDASQGSMIPKASGTYACRAVWETGRSFLSNGRFCEFLLLYTTPWKWRGQPEVSKDARPGKDKD</sequence>